<dbReference type="InterPro" id="IPR011711">
    <property type="entry name" value="GntR_C"/>
</dbReference>
<keyword evidence="2" id="KW-0238">DNA-binding</keyword>
<dbReference type="OrthoDB" id="8638122at2"/>
<dbReference type="RefSeq" id="WP_043754708.1">
    <property type="nucleotide sequence ID" value="NZ_AQQX01000027.1"/>
</dbReference>
<gene>
    <name evidence="5" type="ORF">ATO9_22575</name>
</gene>
<dbReference type="Pfam" id="PF07729">
    <property type="entry name" value="FCD"/>
    <property type="match status" value="1"/>
</dbReference>
<dbReference type="InterPro" id="IPR036390">
    <property type="entry name" value="WH_DNA-bd_sf"/>
</dbReference>
<dbReference type="Proteomes" id="UP000030004">
    <property type="component" value="Unassembled WGS sequence"/>
</dbReference>
<organism evidence="5 6">
    <name type="scientific">Pseudooceanicola atlanticus</name>
    <dbReference type="NCBI Taxonomy" id="1461694"/>
    <lineage>
        <taxon>Bacteria</taxon>
        <taxon>Pseudomonadati</taxon>
        <taxon>Pseudomonadota</taxon>
        <taxon>Alphaproteobacteria</taxon>
        <taxon>Rhodobacterales</taxon>
        <taxon>Paracoccaceae</taxon>
        <taxon>Pseudooceanicola</taxon>
    </lineage>
</organism>
<dbReference type="Gene3D" id="1.10.10.10">
    <property type="entry name" value="Winged helix-like DNA-binding domain superfamily/Winged helix DNA-binding domain"/>
    <property type="match status" value="1"/>
</dbReference>
<evidence type="ECO:0000313" key="6">
    <source>
        <dbReference type="Proteomes" id="UP000030004"/>
    </source>
</evidence>
<dbReference type="SUPFAM" id="SSF48008">
    <property type="entry name" value="GntR ligand-binding domain-like"/>
    <property type="match status" value="1"/>
</dbReference>
<dbReference type="eggNOG" id="COG1802">
    <property type="taxonomic scope" value="Bacteria"/>
</dbReference>
<dbReference type="GO" id="GO:0003700">
    <property type="term" value="F:DNA-binding transcription factor activity"/>
    <property type="evidence" value="ECO:0007669"/>
    <property type="project" value="InterPro"/>
</dbReference>
<dbReference type="InterPro" id="IPR008920">
    <property type="entry name" value="TF_FadR/GntR_C"/>
</dbReference>
<reference evidence="5 6" key="1">
    <citation type="journal article" date="2015" name="Antonie Van Leeuwenhoek">
        <title>Pseudooceanicola atlanticus gen. nov. sp. nov., isolated from surface seawater of the Atlantic Ocean and reclassification of Oceanicola batsensis, Oceanicola marinus, Oceanicola nitratireducens, Oceanicola nanhaiensis, Oceanicola antarcticus and Oceanicola flagellatus, as Pseudooceanicola batsensis comb. nov., Pseudooceanicola marinus comb. nov., Pseudooceanicola nitratireducens comb. nov., Pseudooceanicola nanhaiensis comb. nov., Pseudooceanicola antarcticus comb. nov., and Pseudooceanicola flagellatus comb. nov.</title>
        <authorList>
            <person name="Lai Q."/>
            <person name="Li G."/>
            <person name="Liu X."/>
            <person name="Du Y."/>
            <person name="Sun F."/>
            <person name="Shao Z."/>
        </authorList>
    </citation>
    <scope>NUCLEOTIDE SEQUENCE [LARGE SCALE GENOMIC DNA]</scope>
    <source>
        <strain evidence="5 6">22II-s11g</strain>
    </source>
</reference>
<dbReference type="GO" id="GO:0003677">
    <property type="term" value="F:DNA binding"/>
    <property type="evidence" value="ECO:0007669"/>
    <property type="project" value="UniProtKB-KW"/>
</dbReference>
<name>A0A0A0E6I5_9RHOB</name>
<evidence type="ECO:0000313" key="5">
    <source>
        <dbReference type="EMBL" id="KGM46651.1"/>
    </source>
</evidence>
<sequence>MANTVETQRFEAEARAGETVGEVAYRRIRLDIVNGRLQPGEKLKLDRMKQVYEASVTTLREILNRLAVEELVAAEGQRGFRVADVTAAELRQLGELRALLETHALRQSIERGDLDWEAGVVAAHYKLSVLERGLIGDMAEPVENWVACDWGFHYATISACDQPVLARTHASIFDRFVRYHMLALSFRGPPAAAEHAKLRDLVIERKADAAVELLGRHIRGGIEHILSTGRFD</sequence>
<feature type="domain" description="HTH gntR-type" evidence="4">
    <location>
        <begin position="18"/>
        <end position="85"/>
    </location>
</feature>
<dbReference type="Gene3D" id="1.20.120.530">
    <property type="entry name" value="GntR ligand-binding domain-like"/>
    <property type="match status" value="1"/>
</dbReference>
<accession>A0A0A0E6I5</accession>
<dbReference type="PROSITE" id="PS50949">
    <property type="entry name" value="HTH_GNTR"/>
    <property type="match status" value="1"/>
</dbReference>
<evidence type="ECO:0000256" key="2">
    <source>
        <dbReference type="ARBA" id="ARBA00023125"/>
    </source>
</evidence>
<dbReference type="PANTHER" id="PTHR43537">
    <property type="entry name" value="TRANSCRIPTIONAL REGULATOR, GNTR FAMILY"/>
    <property type="match status" value="1"/>
</dbReference>
<dbReference type="SUPFAM" id="SSF46785">
    <property type="entry name" value="Winged helix' DNA-binding domain"/>
    <property type="match status" value="1"/>
</dbReference>
<dbReference type="STRING" id="1461694.ATO9_22575"/>
<keyword evidence="6" id="KW-1185">Reference proteome</keyword>
<comment type="caution">
    <text evidence="5">The sequence shown here is derived from an EMBL/GenBank/DDBJ whole genome shotgun (WGS) entry which is preliminary data.</text>
</comment>
<dbReference type="Pfam" id="PF00392">
    <property type="entry name" value="GntR"/>
    <property type="match status" value="1"/>
</dbReference>
<dbReference type="PANTHER" id="PTHR43537:SF20">
    <property type="entry name" value="HTH-TYPE TRANSCRIPTIONAL REPRESSOR GLAR"/>
    <property type="match status" value="1"/>
</dbReference>
<keyword evidence="3" id="KW-0804">Transcription</keyword>
<keyword evidence="1" id="KW-0805">Transcription regulation</keyword>
<dbReference type="InterPro" id="IPR000524">
    <property type="entry name" value="Tscrpt_reg_HTH_GntR"/>
</dbReference>
<evidence type="ECO:0000256" key="1">
    <source>
        <dbReference type="ARBA" id="ARBA00023015"/>
    </source>
</evidence>
<protein>
    <submittedName>
        <fullName evidence="5">GntR family transcriptional regulator</fullName>
    </submittedName>
</protein>
<evidence type="ECO:0000256" key="3">
    <source>
        <dbReference type="ARBA" id="ARBA00023163"/>
    </source>
</evidence>
<dbReference type="EMBL" id="AQQX01000027">
    <property type="protein sequence ID" value="KGM46651.1"/>
    <property type="molecule type" value="Genomic_DNA"/>
</dbReference>
<proteinExistence type="predicted"/>
<dbReference type="AlphaFoldDB" id="A0A0A0E6I5"/>
<dbReference type="InterPro" id="IPR036388">
    <property type="entry name" value="WH-like_DNA-bd_sf"/>
</dbReference>
<evidence type="ECO:0000259" key="4">
    <source>
        <dbReference type="PROSITE" id="PS50949"/>
    </source>
</evidence>
<dbReference type="SMART" id="SM00345">
    <property type="entry name" value="HTH_GNTR"/>
    <property type="match status" value="1"/>
</dbReference>
<dbReference type="SMART" id="SM00895">
    <property type="entry name" value="FCD"/>
    <property type="match status" value="1"/>
</dbReference>